<keyword evidence="1" id="KW-0862">Zinc</keyword>
<dbReference type="AlphaFoldDB" id="A0AA47MAI3"/>
<dbReference type="InterPro" id="IPR026523">
    <property type="entry name" value="PNMA"/>
</dbReference>
<proteinExistence type="predicted"/>
<keyword evidence="5" id="KW-1185">Reference proteome</keyword>
<organism evidence="4 5">
    <name type="scientific">Merluccius polli</name>
    <name type="common">Benguela hake</name>
    <name type="synonym">Merluccius cadenati</name>
    <dbReference type="NCBI Taxonomy" id="89951"/>
    <lineage>
        <taxon>Eukaryota</taxon>
        <taxon>Metazoa</taxon>
        <taxon>Chordata</taxon>
        <taxon>Craniata</taxon>
        <taxon>Vertebrata</taxon>
        <taxon>Euteleostomi</taxon>
        <taxon>Actinopterygii</taxon>
        <taxon>Neopterygii</taxon>
        <taxon>Teleostei</taxon>
        <taxon>Neoteleostei</taxon>
        <taxon>Acanthomorphata</taxon>
        <taxon>Zeiogadaria</taxon>
        <taxon>Gadariae</taxon>
        <taxon>Gadiformes</taxon>
        <taxon>Gadoidei</taxon>
        <taxon>Merlucciidae</taxon>
        <taxon>Merluccius</taxon>
    </lineage>
</organism>
<keyword evidence="1" id="KW-0479">Metal-binding</keyword>
<feature type="domain" description="CCHC-type" evidence="3">
    <location>
        <begin position="461"/>
        <end position="474"/>
    </location>
</feature>
<accession>A0AA47MAI3</accession>
<dbReference type="Proteomes" id="UP001174136">
    <property type="component" value="Unassembled WGS sequence"/>
</dbReference>
<evidence type="ECO:0000256" key="1">
    <source>
        <dbReference type="PROSITE-ProRule" id="PRU00047"/>
    </source>
</evidence>
<name>A0AA47MAI3_MERPO</name>
<dbReference type="InterPro" id="IPR036875">
    <property type="entry name" value="Znf_CCHC_sf"/>
</dbReference>
<evidence type="ECO:0000259" key="3">
    <source>
        <dbReference type="PROSITE" id="PS50158"/>
    </source>
</evidence>
<sequence length="994" mass="109603">MAHSLNPQLLAELLKWCEDVGVNPAYALILSNVPTEAVVADITESLEAVKVLGRVRYKSRKLVSQLQHDMILCECQNPVDPQTAPPEIYPLGGGTPWKMTLLTSVTAPPDDFTLKLQNLLQSEGKSLNDLQPLLGQSTPTQSDPTSIIRAVGELLEKTMRPPQENNAFRRLRVFSGVMPTPAGEETLESWLEQAQLMLDECDCSVKEKKKRIVESVKGPAFEIIQAVRCNDADARPGDYLAALENAFGITKSGEDLYFAFRSMQQKSGERLSDYLRRLEKALAKAVQKGGLPPTSRDSARVEQLLRGAASESDILLLQLRLKERLRNPPSFMDLLSEIRVEEDQKVTRRSLTTSAHTVRTAEESTAHYAEVDALKSQVKVLEAKVQQLSVKERPPVLHIDSEVQALKEQVASLQLLNQLREQAAMQEAPITPDKTPQSFRPKQPFKPRKSNNTTDGQGVFCYRCGEDGHITKNCSGTDNPSKVISKLIRNNQKLRQNQKGPPTNSSGQTGHVGQLESSTLSPPADIPKGLVGESSIGKVVIEGHTCDALMDGGSTVSIVFENYYNKHLSHLPLHSISSLELWGLSQVSYPYKGYIAAEIQFIEDGHQCEPKVVLILVCPESNGPEKLPLIVGTNARAFSHAPRYGKVQGDPKLARTMRVCTQLPTQSKSLLPHGDPLAVVKWTGPGPLTVPPGSERSAICTVLGSEKLKDSILVVETPSNGALPAGEEHSDDEDEPWNLPADRREDILAALDLLADHLSEDAPLDNALIQHNFVEEETDVDTQEGDDTVLEGQATEQTQQLPKDAVVDTGLEGGVLPSTSQSQSSAEPVCNRPIRRQVKPVVRLSYDRPGHSRNEPIVVVHRGLRITIKRDSPLLYPSWDNSLRFKVRRAFLRSRNHPECSQWHICTLQIKTFPTILTVKDRNSLNSIVKICSNITGVKQRDLNSSSMAPPVCRSAVRQNHHSHGFGAQRRCGEYGTQASNGPDKRRGKITPAY</sequence>
<feature type="region of interest" description="Disordered" evidence="2">
    <location>
        <begin position="427"/>
        <end position="453"/>
    </location>
</feature>
<gene>
    <name evidence="4" type="primary">PNMA1_16</name>
    <name evidence="4" type="ORF">N1851_027161</name>
</gene>
<dbReference type="EMBL" id="JAOPHQ010005134">
    <property type="protein sequence ID" value="KAK0136658.1"/>
    <property type="molecule type" value="Genomic_DNA"/>
</dbReference>
<evidence type="ECO:0000313" key="5">
    <source>
        <dbReference type="Proteomes" id="UP001174136"/>
    </source>
</evidence>
<evidence type="ECO:0000313" key="4">
    <source>
        <dbReference type="EMBL" id="KAK0136658.1"/>
    </source>
</evidence>
<dbReference type="InterPro" id="IPR048271">
    <property type="entry name" value="PNMA_N"/>
</dbReference>
<feature type="compositionally biased region" description="Polar residues" evidence="2">
    <location>
        <begin position="494"/>
        <end position="521"/>
    </location>
</feature>
<dbReference type="GO" id="GO:0008270">
    <property type="term" value="F:zinc ion binding"/>
    <property type="evidence" value="ECO:0007669"/>
    <property type="project" value="UniProtKB-KW"/>
</dbReference>
<dbReference type="Pfam" id="PF14893">
    <property type="entry name" value="PNMA"/>
    <property type="match status" value="1"/>
</dbReference>
<feature type="compositionally biased region" description="Polar residues" evidence="2">
    <location>
        <begin position="817"/>
        <end position="826"/>
    </location>
</feature>
<feature type="region of interest" description="Disordered" evidence="2">
    <location>
        <begin position="494"/>
        <end position="527"/>
    </location>
</feature>
<dbReference type="PANTHER" id="PTHR23095">
    <property type="entry name" value="PARANEOPLASTIC ANTIGEN"/>
    <property type="match status" value="1"/>
</dbReference>
<feature type="region of interest" description="Disordered" evidence="2">
    <location>
        <begin position="809"/>
        <end position="830"/>
    </location>
</feature>
<dbReference type="PROSITE" id="PS50158">
    <property type="entry name" value="ZF_CCHC"/>
    <property type="match status" value="1"/>
</dbReference>
<keyword evidence="1" id="KW-0863">Zinc-finger</keyword>
<reference evidence="4" key="1">
    <citation type="journal article" date="2023" name="Front. Mar. Sci.">
        <title>A new Merluccius polli reference genome to investigate the effects of global change in West African waters.</title>
        <authorList>
            <person name="Mateo J.L."/>
            <person name="Blanco-Fernandez C."/>
            <person name="Garcia-Vazquez E."/>
            <person name="Machado-Schiaffino G."/>
        </authorList>
    </citation>
    <scope>NUCLEOTIDE SEQUENCE</scope>
    <source>
        <strain evidence="4">C29</strain>
        <tissue evidence="4">Fin</tissue>
    </source>
</reference>
<dbReference type="SUPFAM" id="SSF57756">
    <property type="entry name" value="Retrovirus zinc finger-like domains"/>
    <property type="match status" value="1"/>
</dbReference>
<protein>
    <submittedName>
        <fullName evidence="4">Paraneoplastic antigen Ma1</fullName>
    </submittedName>
</protein>
<comment type="caution">
    <text evidence="4">The sequence shown here is derived from an EMBL/GenBank/DDBJ whole genome shotgun (WGS) entry which is preliminary data.</text>
</comment>
<dbReference type="PANTHER" id="PTHR23095:SF51">
    <property type="entry name" value="PARANEOPLASTIC ANTIGEN MA1 HOMOLOG-RELATED"/>
    <property type="match status" value="1"/>
</dbReference>
<feature type="region of interest" description="Disordered" evidence="2">
    <location>
        <begin position="964"/>
        <end position="994"/>
    </location>
</feature>
<evidence type="ECO:0000256" key="2">
    <source>
        <dbReference type="SAM" id="MobiDB-lite"/>
    </source>
</evidence>
<dbReference type="GO" id="GO:0003676">
    <property type="term" value="F:nucleic acid binding"/>
    <property type="evidence" value="ECO:0007669"/>
    <property type="project" value="InterPro"/>
</dbReference>
<dbReference type="InterPro" id="IPR048270">
    <property type="entry name" value="PNMA_C"/>
</dbReference>
<dbReference type="Pfam" id="PF20846">
    <property type="entry name" value="PNMA_N"/>
    <property type="match status" value="1"/>
</dbReference>
<dbReference type="InterPro" id="IPR001878">
    <property type="entry name" value="Znf_CCHC"/>
</dbReference>